<evidence type="ECO:0000256" key="13">
    <source>
        <dbReference type="ARBA" id="ARBA00023157"/>
    </source>
</evidence>
<dbReference type="InterPro" id="IPR003828">
    <property type="entry name" value="QueH"/>
</dbReference>
<dbReference type="GO" id="GO:0046872">
    <property type="term" value="F:metal ion binding"/>
    <property type="evidence" value="ECO:0007669"/>
    <property type="project" value="UniProtKB-KW"/>
</dbReference>
<feature type="binding site" evidence="17">
    <location>
        <position position="83"/>
    </location>
    <ligand>
        <name>[4Fe-4S] cluster</name>
        <dbReference type="ChEBI" id="CHEBI:49883"/>
    </ligand>
</feature>
<evidence type="ECO:0000256" key="11">
    <source>
        <dbReference type="ARBA" id="ARBA00023004"/>
    </source>
</evidence>
<evidence type="ECO:0000256" key="8">
    <source>
        <dbReference type="ARBA" id="ARBA00022723"/>
    </source>
</evidence>
<dbReference type="GO" id="GO:0052693">
    <property type="term" value="F:epoxyqueuosine reductase activity"/>
    <property type="evidence" value="ECO:0007669"/>
    <property type="project" value="UniProtKB-UniRule"/>
</dbReference>
<name>A0A928KTK9_9FIRM</name>
<keyword evidence="12 17" id="KW-0411">Iron-sulfur</keyword>
<keyword evidence="13 17" id="KW-1015">Disulfide bond</keyword>
<sequence length="187" mass="21989">MKTLLHICCAPCSIMCIETLRSEGIEPVGFWFNPNIHPYTEYRSRRDALIQHAKDIEMELILAGDYGLREFIRNVSPDFDRRCGYCYSVRAEAAAAYAAEHGFDSFTSTLLISPYQNHELLRETMERSAEKYGVEFLYRDFRPYFREGQEKAREKGLYMQKYCGCVFSEEDRYRKKPKKKKEAVQTL</sequence>
<evidence type="ECO:0000256" key="14">
    <source>
        <dbReference type="ARBA" id="ARBA00023284"/>
    </source>
</evidence>
<organism evidence="18 19">
    <name type="scientific">Faecalispora sporosphaeroides</name>
    <dbReference type="NCBI Taxonomy" id="1549"/>
    <lineage>
        <taxon>Bacteria</taxon>
        <taxon>Bacillati</taxon>
        <taxon>Bacillota</taxon>
        <taxon>Clostridia</taxon>
        <taxon>Eubacteriales</taxon>
        <taxon>Oscillospiraceae</taxon>
        <taxon>Faecalispora</taxon>
    </lineage>
</organism>
<keyword evidence="10 17" id="KW-0560">Oxidoreductase</keyword>
<evidence type="ECO:0000256" key="4">
    <source>
        <dbReference type="ARBA" id="ARBA00012622"/>
    </source>
</evidence>
<accession>A0A928KTK9</accession>
<protein>
    <recommendedName>
        <fullName evidence="5 17">Epoxyqueuosine reductase QueH</fullName>
        <ecNumber evidence="4 17">1.17.99.6</ecNumber>
    </recommendedName>
    <alternativeName>
        <fullName evidence="15 17">Queuosine biosynthesis protein QueH</fullName>
    </alternativeName>
</protein>
<keyword evidence="7 17" id="KW-0819">tRNA processing</keyword>
<evidence type="ECO:0000256" key="6">
    <source>
        <dbReference type="ARBA" id="ARBA00022485"/>
    </source>
</evidence>
<keyword evidence="9 17" id="KW-0671">Queuosine biosynthesis</keyword>
<feature type="binding site" evidence="17">
    <location>
        <position position="8"/>
    </location>
    <ligand>
        <name>[4Fe-4S] cluster</name>
        <dbReference type="ChEBI" id="CHEBI:49883"/>
    </ligand>
</feature>
<keyword evidence="6 17" id="KW-0004">4Fe-4S</keyword>
<evidence type="ECO:0000256" key="10">
    <source>
        <dbReference type="ARBA" id="ARBA00023002"/>
    </source>
</evidence>
<evidence type="ECO:0000313" key="19">
    <source>
        <dbReference type="Proteomes" id="UP000754750"/>
    </source>
</evidence>
<dbReference type="Proteomes" id="UP000754750">
    <property type="component" value="Unassembled WGS sequence"/>
</dbReference>
<evidence type="ECO:0000256" key="17">
    <source>
        <dbReference type="HAMAP-Rule" id="MF_02089"/>
    </source>
</evidence>
<comment type="function">
    <text evidence="1 17">Catalyzes the conversion of epoxyqueuosine (oQ) to queuosine (Q), which is a hypermodified base found in the wobble positions of tRNA(Asp), tRNA(Asn), tRNA(His) and tRNA(Tyr).</text>
</comment>
<dbReference type="Pfam" id="PF02677">
    <property type="entry name" value="QueH"/>
    <property type="match status" value="1"/>
</dbReference>
<evidence type="ECO:0000256" key="1">
    <source>
        <dbReference type="ARBA" id="ARBA00002268"/>
    </source>
</evidence>
<dbReference type="EC" id="1.17.99.6" evidence="4 17"/>
<comment type="similarity">
    <text evidence="3 17">Belongs to the QueH family.</text>
</comment>
<evidence type="ECO:0000256" key="16">
    <source>
        <dbReference type="ARBA" id="ARBA00047415"/>
    </source>
</evidence>
<dbReference type="PANTHER" id="PTHR36701:SF1">
    <property type="entry name" value="EPOXYQUEUOSINE REDUCTASE QUEH"/>
    <property type="match status" value="1"/>
</dbReference>
<gene>
    <name evidence="17" type="primary">queH</name>
    <name evidence="18" type="ORF">E7512_00080</name>
</gene>
<evidence type="ECO:0000256" key="5">
    <source>
        <dbReference type="ARBA" id="ARBA00016895"/>
    </source>
</evidence>
<feature type="binding site" evidence="17">
    <location>
        <position position="86"/>
    </location>
    <ligand>
        <name>[4Fe-4S] cluster</name>
        <dbReference type="ChEBI" id="CHEBI:49883"/>
    </ligand>
</feature>
<dbReference type="GO" id="GO:0051539">
    <property type="term" value="F:4 iron, 4 sulfur cluster binding"/>
    <property type="evidence" value="ECO:0007669"/>
    <property type="project" value="UniProtKB-UniRule"/>
</dbReference>
<evidence type="ECO:0000256" key="12">
    <source>
        <dbReference type="ARBA" id="ARBA00023014"/>
    </source>
</evidence>
<dbReference type="RefSeq" id="WP_020073210.1">
    <property type="nucleotide sequence ID" value="NZ_JBKWRC010000001.1"/>
</dbReference>
<comment type="caution">
    <text evidence="18">The sequence shown here is derived from an EMBL/GenBank/DDBJ whole genome shotgun (WGS) entry which is preliminary data.</text>
</comment>
<evidence type="ECO:0000313" key="18">
    <source>
        <dbReference type="EMBL" id="MBE6831981.1"/>
    </source>
</evidence>
<dbReference type="PANTHER" id="PTHR36701">
    <property type="entry name" value="EPOXYQUEUOSINE REDUCTASE QUEH"/>
    <property type="match status" value="1"/>
</dbReference>
<keyword evidence="8 17" id="KW-0479">Metal-binding</keyword>
<feature type="binding site" evidence="17">
    <location>
        <position position="9"/>
    </location>
    <ligand>
        <name>[4Fe-4S] cluster</name>
        <dbReference type="ChEBI" id="CHEBI:49883"/>
    </ligand>
</feature>
<dbReference type="EMBL" id="SVNY01000001">
    <property type="protein sequence ID" value="MBE6831981.1"/>
    <property type="molecule type" value="Genomic_DNA"/>
</dbReference>
<dbReference type="AlphaFoldDB" id="A0A928KTK9"/>
<dbReference type="GO" id="GO:0008616">
    <property type="term" value="P:tRNA queuosine(34) biosynthetic process"/>
    <property type="evidence" value="ECO:0007669"/>
    <property type="project" value="UniProtKB-UniRule"/>
</dbReference>
<proteinExistence type="inferred from homology"/>
<keyword evidence="11 17" id="KW-0408">Iron</keyword>
<evidence type="ECO:0000256" key="3">
    <source>
        <dbReference type="ARBA" id="ARBA00008207"/>
    </source>
</evidence>
<evidence type="ECO:0000256" key="7">
    <source>
        <dbReference type="ARBA" id="ARBA00022694"/>
    </source>
</evidence>
<dbReference type="HAMAP" id="MF_02089">
    <property type="entry name" value="QueH"/>
    <property type="match status" value="1"/>
</dbReference>
<evidence type="ECO:0000256" key="9">
    <source>
        <dbReference type="ARBA" id="ARBA00022785"/>
    </source>
</evidence>
<comment type="pathway">
    <text evidence="2 17">tRNA modification; tRNA-queuosine biosynthesis.</text>
</comment>
<keyword evidence="14 17" id="KW-0676">Redox-active center</keyword>
<reference evidence="18" key="1">
    <citation type="submission" date="2019-04" db="EMBL/GenBank/DDBJ databases">
        <title>Evolution of Biomass-Degrading Anaerobic Consortia Revealed by Metagenomics.</title>
        <authorList>
            <person name="Peng X."/>
        </authorList>
    </citation>
    <scope>NUCLEOTIDE SEQUENCE</scope>
    <source>
        <strain evidence="18">SIG551</strain>
    </source>
</reference>
<evidence type="ECO:0000256" key="2">
    <source>
        <dbReference type="ARBA" id="ARBA00004691"/>
    </source>
</evidence>
<comment type="catalytic activity">
    <reaction evidence="16 17">
        <text>epoxyqueuosine(34) in tRNA + AH2 = queuosine(34) in tRNA + A + H2O</text>
        <dbReference type="Rhea" id="RHEA:32159"/>
        <dbReference type="Rhea" id="RHEA-COMP:18571"/>
        <dbReference type="Rhea" id="RHEA-COMP:18582"/>
        <dbReference type="ChEBI" id="CHEBI:13193"/>
        <dbReference type="ChEBI" id="CHEBI:15377"/>
        <dbReference type="ChEBI" id="CHEBI:17499"/>
        <dbReference type="ChEBI" id="CHEBI:194431"/>
        <dbReference type="ChEBI" id="CHEBI:194443"/>
        <dbReference type="EC" id="1.17.99.6"/>
    </reaction>
</comment>
<evidence type="ECO:0000256" key="15">
    <source>
        <dbReference type="ARBA" id="ARBA00031446"/>
    </source>
</evidence>
<feature type="disulfide bond" description="Redox-active" evidence="17">
    <location>
        <begin position="163"/>
        <end position="165"/>
    </location>
</feature>